<evidence type="ECO:0000313" key="2">
    <source>
        <dbReference type="Proteomes" id="UP000631694"/>
    </source>
</evidence>
<comment type="caution">
    <text evidence="1">The sequence shown here is derived from an EMBL/GenBank/DDBJ whole genome shotgun (WGS) entry which is preliminary data.</text>
</comment>
<dbReference type="RefSeq" id="WP_197311455.1">
    <property type="nucleotide sequence ID" value="NZ_JADZLT010000050.1"/>
</dbReference>
<reference evidence="1" key="1">
    <citation type="submission" date="2020-12" db="EMBL/GenBank/DDBJ databases">
        <title>Methylobrevis albus sp. nov., isolated from fresh water lack sediment.</title>
        <authorList>
            <person name="Zou Q."/>
        </authorList>
    </citation>
    <scope>NUCLEOTIDE SEQUENCE</scope>
    <source>
        <strain evidence="1">L22</strain>
    </source>
</reference>
<accession>A0A931N035</accession>
<proteinExistence type="predicted"/>
<dbReference type="EMBL" id="JADZLT010000050">
    <property type="protein sequence ID" value="MBH0238376.1"/>
    <property type="molecule type" value="Genomic_DNA"/>
</dbReference>
<gene>
    <name evidence="1" type="ORF">I5731_11115</name>
</gene>
<evidence type="ECO:0000313" key="1">
    <source>
        <dbReference type="EMBL" id="MBH0238376.1"/>
    </source>
</evidence>
<protein>
    <submittedName>
        <fullName evidence="1">Uncharacterized protein</fullName>
    </submittedName>
</protein>
<organism evidence="1 2">
    <name type="scientific">Methylobrevis albus</name>
    <dbReference type="NCBI Taxonomy" id="2793297"/>
    <lineage>
        <taxon>Bacteria</taxon>
        <taxon>Pseudomonadati</taxon>
        <taxon>Pseudomonadota</taxon>
        <taxon>Alphaproteobacteria</taxon>
        <taxon>Hyphomicrobiales</taxon>
        <taxon>Pleomorphomonadaceae</taxon>
        <taxon>Methylobrevis</taxon>
    </lineage>
</organism>
<keyword evidence="2" id="KW-1185">Reference proteome</keyword>
<dbReference type="AlphaFoldDB" id="A0A931N035"/>
<sequence>MTDGDAGFDARDRLILALAALLRAERETRGALAAALEDGRISRETLLAMISDPVPVVTTEDLAVAEDFVRSRRLAAGRTA</sequence>
<name>A0A931N035_9HYPH</name>
<dbReference type="Proteomes" id="UP000631694">
    <property type="component" value="Unassembled WGS sequence"/>
</dbReference>